<dbReference type="RefSeq" id="XP_044559524.1">
    <property type="nucleotide sequence ID" value="XM_044709903.1"/>
</dbReference>
<gene>
    <name evidence="2" type="ORF">FDP41_006285</name>
</gene>
<feature type="domain" description="Glutamine amidotransferase" evidence="1">
    <location>
        <begin position="57"/>
        <end position="225"/>
    </location>
</feature>
<dbReference type="InterPro" id="IPR044992">
    <property type="entry name" value="ChyE-like"/>
</dbReference>
<dbReference type="Pfam" id="PF00117">
    <property type="entry name" value="GATase"/>
    <property type="match status" value="1"/>
</dbReference>
<dbReference type="AlphaFoldDB" id="A0A6A5BKC4"/>
<dbReference type="VEuPathDB" id="AmoebaDB:FDP41_006285"/>
<dbReference type="GO" id="GO:0005829">
    <property type="term" value="C:cytosol"/>
    <property type="evidence" value="ECO:0007669"/>
    <property type="project" value="TreeGrafter"/>
</dbReference>
<sequence>MLLRLCILDISDHKTLFEDELFKKYMFQESFSQCTSFHVAQNKWPGDSDDDANENSNRTITEYLLKHFDAILITGSEDCCMDDSLCYIKKLCNLIRNLVDINFPILGICFGAQVIIRALFGNNSVAHLKDLGKEPEFGYIALELTKEGKECGLFDGIEQVQEGVGFYSSSSHSDAFLLTDDNTQVERIIKSRHWENQGYKVKNKMCFGLQFHPEMDAHTSNEIFKNVTTIPIKYDDNVHEPDMTFGVKIAKNFANMVLQKIN</sequence>
<name>A0A6A5BKC4_NAEFO</name>
<dbReference type="VEuPathDB" id="AmoebaDB:NF0089920"/>
<dbReference type="VEuPathDB" id="AmoebaDB:NfTy_076900"/>
<protein>
    <recommendedName>
        <fullName evidence="1">Glutamine amidotransferase domain-containing protein</fullName>
    </recommendedName>
</protein>
<dbReference type="OMA" id="GSEDCCM"/>
<reference evidence="2 3" key="1">
    <citation type="journal article" date="2019" name="Sci. Rep.">
        <title>Nanopore sequencing improves the draft genome of the human pathogenic amoeba Naegleria fowleri.</title>
        <authorList>
            <person name="Liechti N."/>
            <person name="Schurch N."/>
            <person name="Bruggmann R."/>
            <person name="Wittwer M."/>
        </authorList>
    </citation>
    <scope>NUCLEOTIDE SEQUENCE [LARGE SCALE GENOMIC DNA]</scope>
    <source>
        <strain evidence="2 3">ATCC 30894</strain>
    </source>
</reference>
<dbReference type="InterPro" id="IPR017926">
    <property type="entry name" value="GATASE"/>
</dbReference>
<evidence type="ECO:0000313" key="2">
    <source>
        <dbReference type="EMBL" id="KAF0974811.1"/>
    </source>
</evidence>
<accession>A0A6A5BKC4</accession>
<dbReference type="Gene3D" id="3.40.50.880">
    <property type="match status" value="1"/>
</dbReference>
<dbReference type="SUPFAM" id="SSF52317">
    <property type="entry name" value="Class I glutamine amidotransferase-like"/>
    <property type="match status" value="1"/>
</dbReference>
<dbReference type="Proteomes" id="UP000444721">
    <property type="component" value="Unassembled WGS sequence"/>
</dbReference>
<dbReference type="GeneID" id="68113503"/>
<organism evidence="2 3">
    <name type="scientific">Naegleria fowleri</name>
    <name type="common">Brain eating amoeba</name>
    <dbReference type="NCBI Taxonomy" id="5763"/>
    <lineage>
        <taxon>Eukaryota</taxon>
        <taxon>Discoba</taxon>
        <taxon>Heterolobosea</taxon>
        <taxon>Tetramitia</taxon>
        <taxon>Eutetramitia</taxon>
        <taxon>Vahlkampfiidae</taxon>
        <taxon>Naegleria</taxon>
    </lineage>
</organism>
<keyword evidence="3" id="KW-1185">Reference proteome</keyword>
<comment type="caution">
    <text evidence="2">The sequence shown here is derived from an EMBL/GenBank/DDBJ whole genome shotgun (WGS) entry which is preliminary data.</text>
</comment>
<proteinExistence type="predicted"/>
<dbReference type="OrthoDB" id="92161at2759"/>
<dbReference type="PANTHER" id="PTHR42695:SF5">
    <property type="entry name" value="GLUTAMINE AMIDOTRANSFERASE YLR126C-RELATED"/>
    <property type="match status" value="1"/>
</dbReference>
<dbReference type="PANTHER" id="PTHR42695">
    <property type="entry name" value="GLUTAMINE AMIDOTRANSFERASE YLR126C-RELATED"/>
    <property type="match status" value="1"/>
</dbReference>
<dbReference type="EMBL" id="VFQX01000051">
    <property type="protein sequence ID" value="KAF0974811.1"/>
    <property type="molecule type" value="Genomic_DNA"/>
</dbReference>
<evidence type="ECO:0000313" key="3">
    <source>
        <dbReference type="Proteomes" id="UP000444721"/>
    </source>
</evidence>
<evidence type="ECO:0000259" key="1">
    <source>
        <dbReference type="Pfam" id="PF00117"/>
    </source>
</evidence>
<dbReference type="InterPro" id="IPR029062">
    <property type="entry name" value="Class_I_gatase-like"/>
</dbReference>
<dbReference type="PROSITE" id="PS51273">
    <property type="entry name" value="GATASE_TYPE_1"/>
    <property type="match status" value="1"/>
</dbReference>